<name>A0ACD4NJI9_9HYPH</name>
<evidence type="ECO:0000313" key="2">
    <source>
        <dbReference type="Proteomes" id="UP001163223"/>
    </source>
</evidence>
<protein>
    <submittedName>
        <fullName evidence="1">Uncharacterized protein</fullName>
    </submittedName>
</protein>
<evidence type="ECO:0000313" key="1">
    <source>
        <dbReference type="EMBL" id="WAJ26926.1"/>
    </source>
</evidence>
<sequence>MTQVARWLERRLANEAGPRDGEFTAFEEVALANAPVLPPEPVKPAVARRERESLRREPILLALAEKVLAAHIQNRLQVSYPLTVNLANHAPHEIERLMAIAAIAALAGDEAARGREASGDLEALSASPDARTRFEAFLAAPPPLATAIAALVEARLGAHAYAVCLVVLARPSPDEAAFLAYLAARLRLGQDVVDGLTRRYRR</sequence>
<dbReference type="Proteomes" id="UP001163223">
    <property type="component" value="Chromosome"/>
</dbReference>
<accession>A0ACD4NJI9</accession>
<proteinExistence type="predicted"/>
<reference evidence="1" key="1">
    <citation type="submission" date="2022-11" db="EMBL/GenBank/DDBJ databases">
        <title>beta-Carotene-producing bacterium, Jeongeuplla avenae sp. nov., alleviates the salt stress of Arabidopsis seedlings.</title>
        <authorList>
            <person name="Jiang L."/>
            <person name="Lee J."/>
        </authorList>
    </citation>
    <scope>NUCLEOTIDE SEQUENCE</scope>
    <source>
        <strain evidence="1">DY_R2A_6</strain>
    </source>
</reference>
<keyword evidence="2" id="KW-1185">Reference proteome</keyword>
<organism evidence="1 2">
    <name type="scientific">Antarcticirhabdus aurantiaca</name>
    <dbReference type="NCBI Taxonomy" id="2606717"/>
    <lineage>
        <taxon>Bacteria</taxon>
        <taxon>Pseudomonadati</taxon>
        <taxon>Pseudomonadota</taxon>
        <taxon>Alphaproteobacteria</taxon>
        <taxon>Hyphomicrobiales</taxon>
        <taxon>Aurantimonadaceae</taxon>
        <taxon>Antarcticirhabdus</taxon>
    </lineage>
</organism>
<gene>
    <name evidence="1" type="ORF">OXU80_18945</name>
</gene>
<dbReference type="EMBL" id="CP113520">
    <property type="protein sequence ID" value="WAJ26926.1"/>
    <property type="molecule type" value="Genomic_DNA"/>
</dbReference>